<dbReference type="InterPro" id="IPR029065">
    <property type="entry name" value="Enolase_C-like"/>
</dbReference>
<comment type="caution">
    <text evidence="7">The sequence shown here is derived from an EMBL/GenBank/DDBJ whole genome shotgun (WGS) entry which is preliminary data.</text>
</comment>
<dbReference type="SFLD" id="SFLDG00180">
    <property type="entry name" value="muconate_cycloisomerase"/>
    <property type="match status" value="1"/>
</dbReference>
<keyword evidence="8" id="KW-1185">Reference proteome</keyword>
<dbReference type="Pfam" id="PF21508">
    <property type="entry name" value="MenC_N"/>
    <property type="match status" value="1"/>
</dbReference>
<accession>A0AA90SNG6</accession>
<evidence type="ECO:0000259" key="5">
    <source>
        <dbReference type="Pfam" id="PF13378"/>
    </source>
</evidence>
<evidence type="ECO:0000256" key="3">
    <source>
        <dbReference type="ARBA" id="ARBA00023239"/>
    </source>
</evidence>
<keyword evidence="1" id="KW-0479">Metal-binding</keyword>
<gene>
    <name evidence="7" type="primary">menC</name>
    <name evidence="7" type="ORF">QS748_13060</name>
</gene>
<dbReference type="EMBL" id="JASXSV010000029">
    <property type="protein sequence ID" value="MDP0590056.1"/>
    <property type="molecule type" value="Genomic_DNA"/>
</dbReference>
<dbReference type="EC" id="4.2.1.113" evidence="4"/>
<dbReference type="SUPFAM" id="SSF51604">
    <property type="entry name" value="Enolase C-terminal domain-like"/>
    <property type="match status" value="1"/>
</dbReference>
<dbReference type="GO" id="GO:0046872">
    <property type="term" value="F:metal ion binding"/>
    <property type="evidence" value="ECO:0007669"/>
    <property type="project" value="UniProtKB-KW"/>
</dbReference>
<dbReference type="SUPFAM" id="SSF54826">
    <property type="entry name" value="Enolase N-terminal domain-like"/>
    <property type="match status" value="1"/>
</dbReference>
<dbReference type="NCBIfam" id="TIGR01927">
    <property type="entry name" value="menC_gam_Gplu"/>
    <property type="match status" value="1"/>
</dbReference>
<dbReference type="GO" id="GO:0009234">
    <property type="term" value="P:menaquinone biosynthetic process"/>
    <property type="evidence" value="ECO:0007669"/>
    <property type="project" value="UniProtKB-UniRule"/>
</dbReference>
<organism evidence="7 8">
    <name type="scientific">Candidatus Endonucleibacter bathymodioli</name>
    <dbReference type="NCBI Taxonomy" id="539814"/>
    <lineage>
        <taxon>Bacteria</taxon>
        <taxon>Pseudomonadati</taxon>
        <taxon>Pseudomonadota</taxon>
        <taxon>Gammaproteobacteria</taxon>
        <taxon>Oceanospirillales</taxon>
        <taxon>Endozoicomonadaceae</taxon>
        <taxon>Candidatus Endonucleibacter</taxon>
    </lineage>
</organism>
<dbReference type="AlphaFoldDB" id="A0AA90SNG6"/>
<keyword evidence="3 7" id="KW-0456">Lyase</keyword>
<evidence type="ECO:0000256" key="4">
    <source>
        <dbReference type="NCBIfam" id="TIGR01927"/>
    </source>
</evidence>
<reference evidence="7 8" key="1">
    <citation type="journal article" date="2023" name="bioRxiv">
        <title>An intranuclear bacterial parasite of deep-sea mussels expresses apoptosis inhibitors acquired from its host.</title>
        <authorList>
            <person name="Gonzalez Porras M.A."/>
            <person name="Assie A."/>
            <person name="Tietjen M."/>
            <person name="Violette M."/>
            <person name="Kleiner M."/>
            <person name="Gruber-Vodicka H."/>
            <person name="Dubilier N."/>
            <person name="Leisch N."/>
        </authorList>
    </citation>
    <scope>NUCLEOTIDE SEQUENCE [LARGE SCALE GENOMIC DNA]</scope>
    <source>
        <strain evidence="7">IAP13</strain>
    </source>
</reference>
<feature type="domain" description="OSBS enolase-like N-terminal" evidence="6">
    <location>
        <begin position="1"/>
        <end position="95"/>
    </location>
</feature>
<dbReference type="Gene3D" id="3.30.390.10">
    <property type="entry name" value="Enolase-like, N-terminal domain"/>
    <property type="match status" value="1"/>
</dbReference>
<sequence length="341" mass="37774">MFKYELPLHYALPLKADGINVRRGFIVELTDKYGRVAYGEASPLPSFSVESLEQAGRVLYSQLHCLVSEKGKQSQINFFSSGASPSASFAIESALWGLSVKHWLPSPKLAPLLLGDVDCIRQRLREWKGGWPSEFKMKVARGAVVDDVKRVIAVFKLLPESVSIRLDANQKWTLSEALEFSYRLLTQAGTNGYGVLKKIAYIEEPTANIAEFPGFYRETGIGYALDESIQHCRTVNTLGYKGLKAVVIKPTLIGGLHDCRQLTNGLLLAGIRVILSSSFESIIGIHCLAQLSAHWFPGEMPGLDTLSAFVENIIEEMPESGYPLPEAALNKLELVWEEEQT</sequence>
<dbReference type="InterPro" id="IPR029017">
    <property type="entry name" value="Enolase-like_N"/>
</dbReference>
<name>A0AA90SNG6_9GAMM</name>
<keyword evidence="2" id="KW-0460">Magnesium</keyword>
<evidence type="ECO:0000313" key="7">
    <source>
        <dbReference type="EMBL" id="MDP0590056.1"/>
    </source>
</evidence>
<evidence type="ECO:0000256" key="2">
    <source>
        <dbReference type="ARBA" id="ARBA00022842"/>
    </source>
</evidence>
<proteinExistence type="predicted"/>
<dbReference type="InterPro" id="IPR041338">
    <property type="entry name" value="OSBS_N"/>
</dbReference>
<dbReference type="Gene3D" id="3.20.20.120">
    <property type="entry name" value="Enolase-like C-terminal domain"/>
    <property type="match status" value="1"/>
</dbReference>
<dbReference type="Proteomes" id="UP001178148">
    <property type="component" value="Unassembled WGS sequence"/>
</dbReference>
<dbReference type="PANTHER" id="PTHR48073">
    <property type="entry name" value="O-SUCCINYLBENZOATE SYNTHASE-RELATED"/>
    <property type="match status" value="1"/>
</dbReference>
<protein>
    <recommendedName>
        <fullName evidence="4">o-succinylbenzoate synthase</fullName>
        <ecNumber evidence="4">4.2.1.113</ecNumber>
    </recommendedName>
</protein>
<evidence type="ECO:0000313" key="8">
    <source>
        <dbReference type="Proteomes" id="UP001178148"/>
    </source>
</evidence>
<evidence type="ECO:0000259" key="6">
    <source>
        <dbReference type="Pfam" id="PF21508"/>
    </source>
</evidence>
<dbReference type="SFLD" id="SFLDF00009">
    <property type="entry name" value="o-succinylbenzoate_synthase"/>
    <property type="match status" value="1"/>
</dbReference>
<feature type="domain" description="Enolase C-terminal" evidence="5">
    <location>
        <begin position="133"/>
        <end position="293"/>
    </location>
</feature>
<dbReference type="InterPro" id="IPR036849">
    <property type="entry name" value="Enolase-like_C_sf"/>
</dbReference>
<dbReference type="GO" id="GO:0043748">
    <property type="term" value="F:O-succinylbenzoate synthase activity"/>
    <property type="evidence" value="ECO:0007669"/>
    <property type="project" value="UniProtKB-EC"/>
</dbReference>
<evidence type="ECO:0000256" key="1">
    <source>
        <dbReference type="ARBA" id="ARBA00022723"/>
    </source>
</evidence>
<dbReference type="CDD" id="cd03320">
    <property type="entry name" value="OSBS"/>
    <property type="match status" value="1"/>
</dbReference>
<dbReference type="PANTHER" id="PTHR48073:SF2">
    <property type="entry name" value="O-SUCCINYLBENZOATE SYNTHASE"/>
    <property type="match status" value="1"/>
</dbReference>
<dbReference type="SFLD" id="SFLDS00001">
    <property type="entry name" value="Enolase"/>
    <property type="match status" value="1"/>
</dbReference>
<dbReference type="Pfam" id="PF13378">
    <property type="entry name" value="MR_MLE_C"/>
    <property type="match status" value="1"/>
</dbReference>